<evidence type="ECO:0000256" key="1">
    <source>
        <dbReference type="ARBA" id="ARBA00004651"/>
    </source>
</evidence>
<keyword evidence="5 6" id="KW-0472">Membrane</keyword>
<feature type="transmembrane region" description="Helical" evidence="6">
    <location>
        <begin position="174"/>
        <end position="195"/>
    </location>
</feature>
<protein>
    <submittedName>
        <fullName evidence="8">Membrane protein DedA, SNARE-associated domain</fullName>
    </submittedName>
</protein>
<evidence type="ECO:0000256" key="5">
    <source>
        <dbReference type="ARBA" id="ARBA00023136"/>
    </source>
</evidence>
<dbReference type="InterPro" id="IPR032816">
    <property type="entry name" value="VTT_dom"/>
</dbReference>
<feature type="transmembrane region" description="Helical" evidence="6">
    <location>
        <begin position="12"/>
        <end position="33"/>
    </location>
</feature>
<dbReference type="AlphaFoldDB" id="A0A485M0C5"/>
<feature type="transmembrane region" description="Helical" evidence="6">
    <location>
        <begin position="53"/>
        <end position="78"/>
    </location>
</feature>
<evidence type="ECO:0000313" key="8">
    <source>
        <dbReference type="EMBL" id="VFU14814.1"/>
    </source>
</evidence>
<dbReference type="PANTHER" id="PTHR42709:SF6">
    <property type="entry name" value="UNDECAPRENYL PHOSPHATE TRANSPORTER A"/>
    <property type="match status" value="1"/>
</dbReference>
<evidence type="ECO:0000256" key="2">
    <source>
        <dbReference type="ARBA" id="ARBA00022475"/>
    </source>
</evidence>
<feature type="domain" description="VTT" evidence="7">
    <location>
        <begin position="33"/>
        <end position="159"/>
    </location>
</feature>
<dbReference type="InterPro" id="IPR051311">
    <property type="entry name" value="DedA_domain"/>
</dbReference>
<name>A0A485M0C5_9ZZZZ</name>
<evidence type="ECO:0000256" key="4">
    <source>
        <dbReference type="ARBA" id="ARBA00022989"/>
    </source>
</evidence>
<keyword evidence="2" id="KW-1003">Cell membrane</keyword>
<sequence length="211" mass="23829">MEQIVAWLVETIGKLGYPGIIALMFLESSFFPFPSEVVVPPAGYLASQGQMNIYLVVLCGILGSLLGAFFNYVIALWLGRPLLMKYGKYFFLPPERFQKVDRFFLDHGEISTFVCRLIPGIRQYISFPAGLARMNLFKFFLYTALGAGIWVVVLAWIGYLVGNNMALVKQYSNHATIVLLAGITVLLVIYIYRFLAKGKSDPRYRKNQACE</sequence>
<accession>A0A485M0C5</accession>
<dbReference type="EMBL" id="CAADRM010000095">
    <property type="protein sequence ID" value="VFU14814.1"/>
    <property type="molecule type" value="Genomic_DNA"/>
</dbReference>
<dbReference type="GO" id="GO:0005886">
    <property type="term" value="C:plasma membrane"/>
    <property type="evidence" value="ECO:0007669"/>
    <property type="project" value="UniProtKB-SubCell"/>
</dbReference>
<evidence type="ECO:0000256" key="3">
    <source>
        <dbReference type="ARBA" id="ARBA00022692"/>
    </source>
</evidence>
<feature type="transmembrane region" description="Helical" evidence="6">
    <location>
        <begin position="139"/>
        <end position="162"/>
    </location>
</feature>
<proteinExistence type="predicted"/>
<evidence type="ECO:0000259" key="7">
    <source>
        <dbReference type="Pfam" id="PF09335"/>
    </source>
</evidence>
<dbReference type="PANTHER" id="PTHR42709">
    <property type="entry name" value="ALKALINE PHOSPHATASE LIKE PROTEIN"/>
    <property type="match status" value="1"/>
</dbReference>
<dbReference type="Pfam" id="PF09335">
    <property type="entry name" value="VTT_dom"/>
    <property type="match status" value="1"/>
</dbReference>
<keyword evidence="3 6" id="KW-0812">Transmembrane</keyword>
<keyword evidence="4 6" id="KW-1133">Transmembrane helix</keyword>
<gene>
    <name evidence="8" type="ORF">SCFA_320010</name>
</gene>
<evidence type="ECO:0000256" key="6">
    <source>
        <dbReference type="SAM" id="Phobius"/>
    </source>
</evidence>
<organism evidence="8">
    <name type="scientific">anaerobic digester metagenome</name>
    <dbReference type="NCBI Taxonomy" id="1263854"/>
    <lineage>
        <taxon>unclassified sequences</taxon>
        <taxon>metagenomes</taxon>
        <taxon>ecological metagenomes</taxon>
    </lineage>
</organism>
<reference evidence="8" key="1">
    <citation type="submission" date="2019-03" db="EMBL/GenBank/DDBJ databases">
        <authorList>
            <person name="Hao L."/>
        </authorList>
    </citation>
    <scope>NUCLEOTIDE SEQUENCE</scope>
</reference>
<comment type="subcellular location">
    <subcellularLocation>
        <location evidence="1">Cell membrane</location>
        <topology evidence="1">Multi-pass membrane protein</topology>
    </subcellularLocation>
</comment>